<dbReference type="Proteomes" id="UP000887563">
    <property type="component" value="Unplaced"/>
</dbReference>
<keyword evidence="2" id="KW-0472">Membrane</keyword>
<dbReference type="GO" id="GO:0005886">
    <property type="term" value="C:plasma membrane"/>
    <property type="evidence" value="ECO:0007669"/>
    <property type="project" value="TreeGrafter"/>
</dbReference>
<dbReference type="PANTHER" id="PTHR12286">
    <property type="entry name" value="SACCHAROPINE DEHYDROGENASE-LIKE OXIDOREDUCTASE"/>
    <property type="match status" value="1"/>
</dbReference>
<dbReference type="FunFam" id="3.40.50.720:FF:000178">
    <property type="entry name" value="Saccharopine dehydrogenase-like oxidoreductase"/>
    <property type="match status" value="1"/>
</dbReference>
<reference evidence="5" key="1">
    <citation type="submission" date="2022-11" db="UniProtKB">
        <authorList>
            <consortium name="WormBaseParasite"/>
        </authorList>
    </citation>
    <scope>IDENTIFICATION</scope>
</reference>
<proteinExistence type="inferred from homology"/>
<dbReference type="InterPro" id="IPR005097">
    <property type="entry name" value="Sacchrp_dh_NADP-bd"/>
</dbReference>
<keyword evidence="2" id="KW-1133">Transmembrane helix</keyword>
<evidence type="ECO:0000313" key="4">
    <source>
        <dbReference type="Proteomes" id="UP000887563"/>
    </source>
</evidence>
<dbReference type="GO" id="GO:0005811">
    <property type="term" value="C:lipid droplet"/>
    <property type="evidence" value="ECO:0007669"/>
    <property type="project" value="TreeGrafter"/>
</dbReference>
<name>A0A914N8L3_MELIC</name>
<evidence type="ECO:0000256" key="1">
    <source>
        <dbReference type="ARBA" id="ARBA00038048"/>
    </source>
</evidence>
<sequence length="338" mass="38165">MTSSSDRFDLLVYGASGFTGQYVLETFVKSEEYGKLSIAIAGRSSKKLEETLAKVGKLTDKDLSKIPIIIADNENEDQLVQMAKQAKVIVNVVGPYRLYGEAVVKAAVENGASHVDISGEPAWIESMQMKYSEQAKEKGVFIVSACGWDSIPCDMGMEFLKKNFDGTLTYAETFAKINTGESGYSFNAGGTYQTLILGIWKAKDDGLGRIRRAIMPEKLEKTRWQAPKRSTYWYNDKVKCYCLPFLGADKSIVNVHNILMLKWIKIPATIETYICVKSWFWALALLAWLMIFQIAVKFSWTRNILQKYPDICSAYMFKNSGPTRQQAEEVVNKYIFLI</sequence>
<evidence type="ECO:0000313" key="5">
    <source>
        <dbReference type="WBParaSite" id="Minc3s03763g34735"/>
    </source>
</evidence>
<accession>A0A914N8L3</accession>
<dbReference type="GO" id="GO:0009247">
    <property type="term" value="P:glycolipid biosynthetic process"/>
    <property type="evidence" value="ECO:0007669"/>
    <property type="project" value="TreeGrafter"/>
</dbReference>
<dbReference type="Pfam" id="PF03435">
    <property type="entry name" value="Sacchrp_dh_NADP"/>
    <property type="match status" value="1"/>
</dbReference>
<keyword evidence="4" id="KW-1185">Reference proteome</keyword>
<dbReference type="WBParaSite" id="Minc3s03763g34735">
    <property type="protein sequence ID" value="Minc3s03763g34735"/>
    <property type="gene ID" value="Minc3s03763g34735"/>
</dbReference>
<dbReference type="PANTHER" id="PTHR12286:SF5">
    <property type="entry name" value="SACCHAROPINE DEHYDROGENASE-LIKE OXIDOREDUCTASE"/>
    <property type="match status" value="1"/>
</dbReference>
<dbReference type="AlphaFoldDB" id="A0A914N8L3"/>
<feature type="domain" description="Saccharopine dehydrogenase NADP binding" evidence="3">
    <location>
        <begin position="11"/>
        <end position="143"/>
    </location>
</feature>
<dbReference type="SUPFAM" id="SSF51735">
    <property type="entry name" value="NAD(P)-binding Rossmann-fold domains"/>
    <property type="match status" value="1"/>
</dbReference>
<evidence type="ECO:0000256" key="2">
    <source>
        <dbReference type="SAM" id="Phobius"/>
    </source>
</evidence>
<organism evidence="4 5">
    <name type="scientific">Meloidogyne incognita</name>
    <name type="common">Southern root-knot nematode worm</name>
    <name type="synonym">Oxyuris incognita</name>
    <dbReference type="NCBI Taxonomy" id="6306"/>
    <lineage>
        <taxon>Eukaryota</taxon>
        <taxon>Metazoa</taxon>
        <taxon>Ecdysozoa</taxon>
        <taxon>Nematoda</taxon>
        <taxon>Chromadorea</taxon>
        <taxon>Rhabditida</taxon>
        <taxon>Tylenchina</taxon>
        <taxon>Tylenchomorpha</taxon>
        <taxon>Tylenchoidea</taxon>
        <taxon>Meloidogynidae</taxon>
        <taxon>Meloidogyninae</taxon>
        <taxon>Meloidogyne</taxon>
        <taxon>Meloidogyne incognita group</taxon>
    </lineage>
</organism>
<dbReference type="Gene3D" id="3.40.50.720">
    <property type="entry name" value="NAD(P)-binding Rossmann-like Domain"/>
    <property type="match status" value="1"/>
</dbReference>
<dbReference type="GO" id="GO:0005739">
    <property type="term" value="C:mitochondrion"/>
    <property type="evidence" value="ECO:0007669"/>
    <property type="project" value="TreeGrafter"/>
</dbReference>
<feature type="transmembrane region" description="Helical" evidence="2">
    <location>
        <begin position="279"/>
        <end position="300"/>
    </location>
</feature>
<dbReference type="InterPro" id="IPR051276">
    <property type="entry name" value="Saccharopine_DH-like_oxidrdct"/>
</dbReference>
<comment type="similarity">
    <text evidence="1">Belongs to the saccharopine dehydrogenase family.</text>
</comment>
<keyword evidence="2" id="KW-0812">Transmembrane</keyword>
<evidence type="ECO:0000259" key="3">
    <source>
        <dbReference type="Pfam" id="PF03435"/>
    </source>
</evidence>
<protein>
    <submittedName>
        <fullName evidence="5">Saccharopine dehydrogenase NADP binding domain-containing protein</fullName>
    </submittedName>
</protein>
<dbReference type="InterPro" id="IPR036291">
    <property type="entry name" value="NAD(P)-bd_dom_sf"/>
</dbReference>